<evidence type="ECO:0000256" key="4">
    <source>
        <dbReference type="ARBA" id="ARBA00022833"/>
    </source>
</evidence>
<gene>
    <name evidence="8" type="ORF">TRIADDRAFT_28310</name>
</gene>
<evidence type="ECO:0000259" key="7">
    <source>
        <dbReference type="PROSITE" id="PS50089"/>
    </source>
</evidence>
<dbReference type="GO" id="GO:0035102">
    <property type="term" value="C:PRC1 complex"/>
    <property type="evidence" value="ECO:0000318"/>
    <property type="project" value="GO_Central"/>
</dbReference>
<evidence type="ECO:0000313" key="9">
    <source>
        <dbReference type="Proteomes" id="UP000009022"/>
    </source>
</evidence>
<sequence>RKLLLKDINEHITCGLCKGYLVDASTITECLHTYCKSCLVRYVQDSNRCPTCDIVIHETQPLYNIRMDRTMQDIVDKFVPWLKEAERERLNKFYIDHGLQNPFTTLTKQDKYRDDRQRENIEKRHDYDYHRSDEQIAICFRCADSFSRSLERNFILCSSQITIRHLKKFLIKKLCLPSLDNIIITCNGVSVGQSHSMQFVRLTHWLKVRFRCGD</sequence>
<dbReference type="Proteomes" id="UP000009022">
    <property type="component" value="Unassembled WGS sequence"/>
</dbReference>
<dbReference type="RefSeq" id="XP_002114795.1">
    <property type="nucleotide sequence ID" value="XM_002114759.1"/>
</dbReference>
<proteinExistence type="predicted"/>
<accession>B3S390</accession>
<dbReference type="InterPro" id="IPR001841">
    <property type="entry name" value="Znf_RING"/>
</dbReference>
<evidence type="ECO:0000256" key="6">
    <source>
        <dbReference type="PROSITE-ProRule" id="PRU00175"/>
    </source>
</evidence>
<dbReference type="AlphaFoldDB" id="B3S390"/>
<dbReference type="InterPro" id="IPR013083">
    <property type="entry name" value="Znf_RING/FYVE/PHD"/>
</dbReference>
<dbReference type="OrthoDB" id="1305878at2759"/>
<keyword evidence="3 6" id="KW-0863">Zinc-finger</keyword>
<evidence type="ECO:0000313" key="8">
    <source>
        <dbReference type="EMBL" id="EDV22929.1"/>
    </source>
</evidence>
<dbReference type="PANTHER" id="PTHR45893">
    <property type="entry name" value="POLYCOMB GROUP RING FINGER PROTEIN"/>
    <property type="match status" value="1"/>
</dbReference>
<keyword evidence="4" id="KW-0862">Zinc</keyword>
<dbReference type="EMBL" id="DS985248">
    <property type="protein sequence ID" value="EDV22929.1"/>
    <property type="molecule type" value="Genomic_DNA"/>
</dbReference>
<protein>
    <recommendedName>
        <fullName evidence="7">RING-type domain-containing protein</fullName>
    </recommendedName>
</protein>
<dbReference type="HOGENOM" id="CLU_046427_4_1_1"/>
<dbReference type="InterPro" id="IPR051507">
    <property type="entry name" value="PcG_RING_finger"/>
</dbReference>
<dbReference type="GO" id="GO:0008270">
    <property type="term" value="F:zinc ion binding"/>
    <property type="evidence" value="ECO:0007669"/>
    <property type="project" value="UniProtKB-KW"/>
</dbReference>
<feature type="domain" description="RING-type" evidence="7">
    <location>
        <begin position="14"/>
        <end position="53"/>
    </location>
</feature>
<keyword evidence="9" id="KW-1185">Reference proteome</keyword>
<evidence type="ECO:0000256" key="5">
    <source>
        <dbReference type="ARBA" id="ARBA00023242"/>
    </source>
</evidence>
<reference evidence="8 9" key="1">
    <citation type="journal article" date="2008" name="Nature">
        <title>The Trichoplax genome and the nature of placozoans.</title>
        <authorList>
            <person name="Srivastava M."/>
            <person name="Begovic E."/>
            <person name="Chapman J."/>
            <person name="Putnam N.H."/>
            <person name="Hellsten U."/>
            <person name="Kawashima T."/>
            <person name="Kuo A."/>
            <person name="Mitros T."/>
            <person name="Salamov A."/>
            <person name="Carpenter M.L."/>
            <person name="Signorovitch A.Y."/>
            <person name="Moreno M.A."/>
            <person name="Kamm K."/>
            <person name="Grimwood J."/>
            <person name="Schmutz J."/>
            <person name="Shapiro H."/>
            <person name="Grigoriev I.V."/>
            <person name="Buss L.W."/>
            <person name="Schierwater B."/>
            <person name="Dellaporta S.L."/>
            <person name="Rokhsar D.S."/>
        </authorList>
    </citation>
    <scope>NUCLEOTIDE SEQUENCE [LARGE SCALE GENOMIC DNA]</scope>
    <source>
        <strain evidence="8 9">Grell-BS-1999</strain>
    </source>
</reference>
<dbReference type="Pfam" id="PF13923">
    <property type="entry name" value="zf-C3HC4_2"/>
    <property type="match status" value="1"/>
</dbReference>
<dbReference type="PROSITE" id="PS50089">
    <property type="entry name" value="ZF_RING_2"/>
    <property type="match status" value="1"/>
</dbReference>
<evidence type="ECO:0000256" key="2">
    <source>
        <dbReference type="ARBA" id="ARBA00022723"/>
    </source>
</evidence>
<dbReference type="SMART" id="SM00184">
    <property type="entry name" value="RING"/>
    <property type="match status" value="1"/>
</dbReference>
<feature type="non-terminal residue" evidence="8">
    <location>
        <position position="1"/>
    </location>
</feature>
<dbReference type="KEGG" id="tad:TRIADDRAFT_28310"/>
<dbReference type="PhylomeDB" id="B3S390"/>
<evidence type="ECO:0000256" key="1">
    <source>
        <dbReference type="ARBA" id="ARBA00004123"/>
    </source>
</evidence>
<dbReference type="CTD" id="6756007"/>
<dbReference type="eggNOG" id="KOG2660">
    <property type="taxonomic scope" value="Eukaryota"/>
</dbReference>
<dbReference type="SUPFAM" id="SSF57850">
    <property type="entry name" value="RING/U-box"/>
    <property type="match status" value="1"/>
</dbReference>
<dbReference type="STRING" id="10228.B3S390"/>
<dbReference type="FunFam" id="3.30.40.10:FF:000122">
    <property type="entry name" value="polycomb group RING finger protein 1"/>
    <property type="match status" value="1"/>
</dbReference>
<dbReference type="GO" id="GO:0006357">
    <property type="term" value="P:regulation of transcription by RNA polymerase II"/>
    <property type="evidence" value="ECO:0000318"/>
    <property type="project" value="GO_Central"/>
</dbReference>
<keyword evidence="5" id="KW-0539">Nucleus</keyword>
<evidence type="ECO:0000256" key="3">
    <source>
        <dbReference type="ARBA" id="ARBA00022771"/>
    </source>
</evidence>
<dbReference type="Gene3D" id="3.10.20.90">
    <property type="entry name" value="Phosphatidylinositol 3-kinase Catalytic Subunit, Chain A, domain 1"/>
    <property type="match status" value="1"/>
</dbReference>
<dbReference type="InterPro" id="IPR032443">
    <property type="entry name" value="RAWUL"/>
</dbReference>
<dbReference type="OMA" id="YIMCSIC"/>
<dbReference type="Pfam" id="PF16207">
    <property type="entry name" value="RAWUL"/>
    <property type="match status" value="1"/>
</dbReference>
<dbReference type="Gene3D" id="3.30.40.10">
    <property type="entry name" value="Zinc/RING finger domain, C3HC4 (zinc finger)"/>
    <property type="match status" value="1"/>
</dbReference>
<keyword evidence="2" id="KW-0479">Metal-binding</keyword>
<name>B3S390_TRIAD</name>
<organism evidence="8 9">
    <name type="scientific">Trichoplax adhaerens</name>
    <name type="common">Trichoplax reptans</name>
    <dbReference type="NCBI Taxonomy" id="10228"/>
    <lineage>
        <taxon>Eukaryota</taxon>
        <taxon>Metazoa</taxon>
        <taxon>Placozoa</taxon>
        <taxon>Uniplacotomia</taxon>
        <taxon>Trichoplacea</taxon>
        <taxon>Trichoplacidae</taxon>
        <taxon>Trichoplax</taxon>
    </lineage>
</organism>
<comment type="subcellular location">
    <subcellularLocation>
        <location evidence="1">Nucleus</location>
    </subcellularLocation>
</comment>
<dbReference type="InterPro" id="IPR017907">
    <property type="entry name" value="Znf_RING_CS"/>
</dbReference>
<dbReference type="PROSITE" id="PS00518">
    <property type="entry name" value="ZF_RING_1"/>
    <property type="match status" value="1"/>
</dbReference>
<dbReference type="InParanoid" id="B3S390"/>
<dbReference type="GeneID" id="6756007"/>